<evidence type="ECO:0000313" key="1">
    <source>
        <dbReference type="EMBL" id="KAI8044772.1"/>
    </source>
</evidence>
<sequence>MELLALIWSANLQFISDAEKYFPEEFKDHMNQTRNATSGQENFGLDQAQANQVLHNKTAFEEYAKENVVRAKILKMMDSIYKGFIVINKHLQDDANKMKNNLSKETVQSEHEFLVLFENMKEPTETYHTEIGDHLNNIEMRYNHKYQCS</sequence>
<accession>A0A9P9YX75</accession>
<protein>
    <submittedName>
        <fullName evidence="1">Uncharacterized protein</fullName>
    </submittedName>
</protein>
<dbReference type="EMBL" id="JAMKOV010000001">
    <property type="protein sequence ID" value="KAI8044772.1"/>
    <property type="molecule type" value="Genomic_DNA"/>
</dbReference>
<dbReference type="Proteomes" id="UP001059596">
    <property type="component" value="Chromosome 3R"/>
</dbReference>
<comment type="caution">
    <text evidence="1">The sequence shown here is derived from an EMBL/GenBank/DDBJ whole genome shotgun (WGS) entry which is preliminary data.</text>
</comment>
<proteinExistence type="predicted"/>
<organism evidence="1 2">
    <name type="scientific">Drosophila gunungcola</name>
    <name type="common">fruit fly</name>
    <dbReference type="NCBI Taxonomy" id="103775"/>
    <lineage>
        <taxon>Eukaryota</taxon>
        <taxon>Metazoa</taxon>
        <taxon>Ecdysozoa</taxon>
        <taxon>Arthropoda</taxon>
        <taxon>Hexapoda</taxon>
        <taxon>Insecta</taxon>
        <taxon>Pterygota</taxon>
        <taxon>Neoptera</taxon>
        <taxon>Endopterygota</taxon>
        <taxon>Diptera</taxon>
        <taxon>Brachycera</taxon>
        <taxon>Muscomorpha</taxon>
        <taxon>Ephydroidea</taxon>
        <taxon>Drosophilidae</taxon>
        <taxon>Drosophila</taxon>
        <taxon>Sophophora</taxon>
    </lineage>
</organism>
<reference evidence="1" key="1">
    <citation type="journal article" date="2023" name="Genome Biol. Evol.">
        <title>Long-read-based Genome Assembly of Drosophila gunungcola Reveals Fewer Chemosensory Genes in Flower-breeding Species.</title>
        <authorList>
            <person name="Negi A."/>
            <person name="Liao B.Y."/>
            <person name="Yeh S.D."/>
        </authorList>
    </citation>
    <scope>NUCLEOTIDE SEQUENCE</scope>
    <source>
        <strain evidence="1">Sukarami</strain>
    </source>
</reference>
<name>A0A9P9YX75_9MUSC</name>
<keyword evidence="2" id="KW-1185">Reference proteome</keyword>
<gene>
    <name evidence="1" type="ORF">M5D96_000944</name>
</gene>
<evidence type="ECO:0000313" key="2">
    <source>
        <dbReference type="Proteomes" id="UP001059596"/>
    </source>
</evidence>
<dbReference type="AlphaFoldDB" id="A0A9P9YX75"/>